<dbReference type="HOGENOM" id="CLU_1484885_0_0_1"/>
<dbReference type="Proteomes" id="UP000001449">
    <property type="component" value="Chromosome 10"/>
</dbReference>
<name>B8C9Q1_THAPS</name>
<dbReference type="RefSeq" id="XP_002292886.1">
    <property type="nucleotide sequence ID" value="XM_002292850.1"/>
</dbReference>
<sequence>MQRILFFTTILSSFLSISAFAPRSPIGGVSSSSAVSSSTSAEFRSRASFYLQAAIPTDSLEITTNLSPKQIAKLSTTPCYTQTKTGTWSETISPSQTYTRYIIEGKGSITLTTSNGESCRNRIGAGSLVQLIGGDGDSQLLWDVDDTMLILYSGGGILNEGQQVLFGLLGGLIGVAGLMSLN</sequence>
<accession>B8C9Q1</accession>
<dbReference type="KEGG" id="tps:THAPSDRAFT_8514"/>
<reference evidence="2 3" key="2">
    <citation type="journal article" date="2008" name="Nature">
        <title>The Phaeodactylum genome reveals the evolutionary history of diatom genomes.</title>
        <authorList>
            <person name="Bowler C."/>
            <person name="Allen A.E."/>
            <person name="Badger J.H."/>
            <person name="Grimwood J."/>
            <person name="Jabbari K."/>
            <person name="Kuo A."/>
            <person name="Maheswari U."/>
            <person name="Martens C."/>
            <person name="Maumus F."/>
            <person name="Otillar R.P."/>
            <person name="Rayko E."/>
            <person name="Salamov A."/>
            <person name="Vandepoele K."/>
            <person name="Beszteri B."/>
            <person name="Gruber A."/>
            <person name="Heijde M."/>
            <person name="Katinka M."/>
            <person name="Mock T."/>
            <person name="Valentin K."/>
            <person name="Verret F."/>
            <person name="Berges J.A."/>
            <person name="Brownlee C."/>
            <person name="Cadoret J.P."/>
            <person name="Chiovitti A."/>
            <person name="Choi C.J."/>
            <person name="Coesel S."/>
            <person name="De Martino A."/>
            <person name="Detter J.C."/>
            <person name="Durkin C."/>
            <person name="Falciatore A."/>
            <person name="Fournet J."/>
            <person name="Haruta M."/>
            <person name="Huysman M.J."/>
            <person name="Jenkins B.D."/>
            <person name="Jiroutova K."/>
            <person name="Jorgensen R.E."/>
            <person name="Joubert Y."/>
            <person name="Kaplan A."/>
            <person name="Kroger N."/>
            <person name="Kroth P.G."/>
            <person name="La Roche J."/>
            <person name="Lindquist E."/>
            <person name="Lommer M."/>
            <person name="Martin-Jezequel V."/>
            <person name="Lopez P.J."/>
            <person name="Lucas S."/>
            <person name="Mangogna M."/>
            <person name="McGinnis K."/>
            <person name="Medlin L.K."/>
            <person name="Montsant A."/>
            <person name="Oudot-Le Secq M.P."/>
            <person name="Napoli C."/>
            <person name="Obornik M."/>
            <person name="Parker M.S."/>
            <person name="Petit J.L."/>
            <person name="Porcel B.M."/>
            <person name="Poulsen N."/>
            <person name="Robison M."/>
            <person name="Rychlewski L."/>
            <person name="Rynearson T.A."/>
            <person name="Schmutz J."/>
            <person name="Shapiro H."/>
            <person name="Siaut M."/>
            <person name="Stanley M."/>
            <person name="Sussman M.R."/>
            <person name="Taylor A.R."/>
            <person name="Vardi A."/>
            <person name="von Dassow P."/>
            <person name="Vyverman W."/>
            <person name="Willis A."/>
            <person name="Wyrwicz L.S."/>
            <person name="Rokhsar D.S."/>
            <person name="Weissenbach J."/>
            <person name="Armbrust E.V."/>
            <person name="Green B.R."/>
            <person name="Van de Peer Y."/>
            <person name="Grigoriev I.V."/>
        </authorList>
    </citation>
    <scope>NUCLEOTIDE SEQUENCE [LARGE SCALE GENOMIC DNA]</scope>
    <source>
        <strain evidence="2 3">CCMP1335</strain>
    </source>
</reference>
<feature type="signal peptide" evidence="1">
    <location>
        <begin position="1"/>
        <end position="19"/>
    </location>
</feature>
<gene>
    <name evidence="2" type="ORF">THAPSDRAFT_8514</name>
</gene>
<evidence type="ECO:0008006" key="4">
    <source>
        <dbReference type="Google" id="ProtNLM"/>
    </source>
</evidence>
<reference evidence="2 3" key="1">
    <citation type="journal article" date="2004" name="Science">
        <title>The genome of the diatom Thalassiosira pseudonana: ecology, evolution, and metabolism.</title>
        <authorList>
            <person name="Armbrust E.V."/>
            <person name="Berges J.A."/>
            <person name="Bowler C."/>
            <person name="Green B.R."/>
            <person name="Martinez D."/>
            <person name="Putnam N.H."/>
            <person name="Zhou S."/>
            <person name="Allen A.E."/>
            <person name="Apt K.E."/>
            <person name="Bechner M."/>
            <person name="Brzezinski M.A."/>
            <person name="Chaal B.K."/>
            <person name="Chiovitti A."/>
            <person name="Davis A.K."/>
            <person name="Demarest M.S."/>
            <person name="Detter J.C."/>
            <person name="Glavina T."/>
            <person name="Goodstein D."/>
            <person name="Hadi M.Z."/>
            <person name="Hellsten U."/>
            <person name="Hildebrand M."/>
            <person name="Jenkins B.D."/>
            <person name="Jurka J."/>
            <person name="Kapitonov V.V."/>
            <person name="Kroger N."/>
            <person name="Lau W.W."/>
            <person name="Lane T.W."/>
            <person name="Larimer F.W."/>
            <person name="Lippmeier J.C."/>
            <person name="Lucas S."/>
            <person name="Medina M."/>
            <person name="Montsant A."/>
            <person name="Obornik M."/>
            <person name="Parker M.S."/>
            <person name="Palenik B."/>
            <person name="Pazour G.J."/>
            <person name="Richardson P.M."/>
            <person name="Rynearson T.A."/>
            <person name="Saito M.A."/>
            <person name="Schwartz D.C."/>
            <person name="Thamatrakoln K."/>
            <person name="Valentin K."/>
            <person name="Vardi A."/>
            <person name="Wilkerson F.P."/>
            <person name="Rokhsar D.S."/>
        </authorList>
    </citation>
    <scope>NUCLEOTIDE SEQUENCE [LARGE SCALE GENOMIC DNA]</scope>
    <source>
        <strain evidence="2 3">CCMP1335</strain>
    </source>
</reference>
<evidence type="ECO:0000313" key="2">
    <source>
        <dbReference type="EMBL" id="EED90082.1"/>
    </source>
</evidence>
<dbReference type="AlphaFoldDB" id="B8C9Q1"/>
<dbReference type="InParanoid" id="B8C9Q1"/>
<dbReference type="GeneID" id="7450739"/>
<proteinExistence type="predicted"/>
<feature type="chain" id="PRO_5002869197" description="(S)-ureidoglycine aminohydrolase cupin domain-containing protein" evidence="1">
    <location>
        <begin position="20"/>
        <end position="182"/>
    </location>
</feature>
<dbReference type="PaxDb" id="35128-Thaps8514"/>
<keyword evidence="3" id="KW-1185">Reference proteome</keyword>
<keyword evidence="1" id="KW-0732">Signal</keyword>
<dbReference type="EMBL" id="CM000646">
    <property type="protein sequence ID" value="EED90082.1"/>
    <property type="molecule type" value="Genomic_DNA"/>
</dbReference>
<evidence type="ECO:0000313" key="3">
    <source>
        <dbReference type="Proteomes" id="UP000001449"/>
    </source>
</evidence>
<protein>
    <recommendedName>
        <fullName evidence="4">(S)-ureidoglycine aminohydrolase cupin domain-containing protein</fullName>
    </recommendedName>
</protein>
<organism evidence="2 3">
    <name type="scientific">Thalassiosira pseudonana</name>
    <name type="common">Marine diatom</name>
    <name type="synonym">Cyclotella nana</name>
    <dbReference type="NCBI Taxonomy" id="35128"/>
    <lineage>
        <taxon>Eukaryota</taxon>
        <taxon>Sar</taxon>
        <taxon>Stramenopiles</taxon>
        <taxon>Ochrophyta</taxon>
        <taxon>Bacillariophyta</taxon>
        <taxon>Coscinodiscophyceae</taxon>
        <taxon>Thalassiosirophycidae</taxon>
        <taxon>Thalassiosirales</taxon>
        <taxon>Thalassiosiraceae</taxon>
        <taxon>Thalassiosira</taxon>
    </lineage>
</organism>
<evidence type="ECO:0000256" key="1">
    <source>
        <dbReference type="SAM" id="SignalP"/>
    </source>
</evidence>